<dbReference type="GO" id="GO:0005829">
    <property type="term" value="C:cytosol"/>
    <property type="evidence" value="ECO:0007669"/>
    <property type="project" value="TreeGrafter"/>
</dbReference>
<evidence type="ECO:0000313" key="1">
    <source>
        <dbReference type="EMBL" id="AYL96163.1"/>
    </source>
</evidence>
<dbReference type="Gene3D" id="3.90.550.10">
    <property type="entry name" value="Spore Coat Polysaccharide Biosynthesis Protein SpsA, Chain A"/>
    <property type="match status" value="1"/>
</dbReference>
<dbReference type="AlphaFoldDB" id="A0A494VXF9"/>
<dbReference type="PANTHER" id="PTHR42866">
    <property type="entry name" value="3-DEOXY-MANNO-OCTULOSONATE CYTIDYLYLTRANSFERASE"/>
    <property type="match status" value="1"/>
</dbReference>
<accession>A0A494VXF9</accession>
<name>A0A494VXF9_9SPHI</name>
<dbReference type="Proteomes" id="UP000270046">
    <property type="component" value="Chromosome"/>
</dbReference>
<sequence length="275" mass="31695">MKDKILIVIQARMASSRLPGKVMLPILGKSLLARMIERLQMIKHKAQLVVATSETADDDIIETEANAIGIPCFRGSLNNLLDRHYQAAKLYNADVVLKIPSDCPLIDPKIIDEVLDYFFANRGQFDFVSNLHPATYPDGNDVEIMTIECLTNAWENATRPLELEHTTPYIWENPELFSIGNFAWPTGLDYSMSHRFTIDYAEDYYFIERIFRELYPENNAFSCREILDLLEQKPEIYNINAQYAGVNWYRHHIDELKTVSADKTRQAPTTTIQEQ</sequence>
<evidence type="ECO:0000313" key="2">
    <source>
        <dbReference type="Proteomes" id="UP000270046"/>
    </source>
</evidence>
<protein>
    <submittedName>
        <fullName evidence="1">Acylneuraminate cytidylyltransferase</fullName>
    </submittedName>
</protein>
<dbReference type="GO" id="GO:0016779">
    <property type="term" value="F:nucleotidyltransferase activity"/>
    <property type="evidence" value="ECO:0007669"/>
    <property type="project" value="UniProtKB-KW"/>
</dbReference>
<dbReference type="RefSeq" id="WP_119409767.1">
    <property type="nucleotide sequence ID" value="NZ_CP032869.1"/>
</dbReference>
<organism evidence="1 2">
    <name type="scientific">Mucilaginibacter celer</name>
    <dbReference type="NCBI Taxonomy" id="2305508"/>
    <lineage>
        <taxon>Bacteria</taxon>
        <taxon>Pseudomonadati</taxon>
        <taxon>Bacteroidota</taxon>
        <taxon>Sphingobacteriia</taxon>
        <taxon>Sphingobacteriales</taxon>
        <taxon>Sphingobacteriaceae</taxon>
        <taxon>Mucilaginibacter</taxon>
    </lineage>
</organism>
<dbReference type="Pfam" id="PF02348">
    <property type="entry name" value="CTP_transf_3"/>
    <property type="match status" value="1"/>
</dbReference>
<keyword evidence="1" id="KW-0548">Nucleotidyltransferase</keyword>
<dbReference type="CDD" id="cd02518">
    <property type="entry name" value="GT2_SpsF"/>
    <property type="match status" value="1"/>
</dbReference>
<dbReference type="SUPFAM" id="SSF53448">
    <property type="entry name" value="Nucleotide-diphospho-sugar transferases"/>
    <property type="match status" value="1"/>
</dbReference>
<dbReference type="OrthoDB" id="9815559at2"/>
<dbReference type="PANTHER" id="PTHR42866:SF1">
    <property type="entry name" value="SPORE COAT POLYSACCHARIDE BIOSYNTHESIS PROTEIN SPSF"/>
    <property type="match status" value="1"/>
</dbReference>
<proteinExistence type="predicted"/>
<dbReference type="KEGG" id="muh:HYN43_013055"/>
<keyword evidence="1" id="KW-0808">Transferase</keyword>
<gene>
    <name evidence="1" type="ORF">HYN43_013055</name>
</gene>
<reference evidence="1 2" key="1">
    <citation type="submission" date="2018-10" db="EMBL/GenBank/DDBJ databases">
        <title>Genome sequencing of Mucilaginibacter sp. HYN0043.</title>
        <authorList>
            <person name="Kim M."/>
            <person name="Yi H."/>
        </authorList>
    </citation>
    <scope>NUCLEOTIDE SEQUENCE [LARGE SCALE GENOMIC DNA]</scope>
    <source>
        <strain evidence="1 2">HYN0043</strain>
    </source>
</reference>
<keyword evidence="2" id="KW-1185">Reference proteome</keyword>
<dbReference type="InterPro" id="IPR003329">
    <property type="entry name" value="Cytidylyl_trans"/>
</dbReference>
<dbReference type="EMBL" id="CP032869">
    <property type="protein sequence ID" value="AYL96163.1"/>
    <property type="molecule type" value="Genomic_DNA"/>
</dbReference>
<dbReference type="InterPro" id="IPR029044">
    <property type="entry name" value="Nucleotide-diphossugar_trans"/>
</dbReference>